<protein>
    <submittedName>
        <fullName evidence="1">Uncharacterized protein</fullName>
    </submittedName>
</protein>
<dbReference type="AlphaFoldDB" id="A0A5N5FQ85"/>
<dbReference type="EMBL" id="SMOL01000695">
    <property type="protein sequence ID" value="KAB2603412.1"/>
    <property type="molecule type" value="Genomic_DNA"/>
</dbReference>
<reference evidence="1 2" key="3">
    <citation type="submission" date="2019-11" db="EMBL/GenBank/DDBJ databases">
        <title>A de novo genome assembly of a pear dwarfing rootstock.</title>
        <authorList>
            <person name="Wang F."/>
            <person name="Wang J."/>
            <person name="Li S."/>
            <person name="Zhang Y."/>
            <person name="Fang M."/>
            <person name="Ma L."/>
            <person name="Zhao Y."/>
            <person name="Jiang S."/>
        </authorList>
    </citation>
    <scope>NUCLEOTIDE SEQUENCE [LARGE SCALE GENOMIC DNA]</scope>
    <source>
        <strain evidence="1">S2</strain>
        <tissue evidence="1">Leaf</tissue>
    </source>
</reference>
<keyword evidence="2" id="KW-1185">Reference proteome</keyword>
<name>A0A5N5FQ85_9ROSA</name>
<sequence>MHVQITRIDEAKNDLVLSEKEAWAVTMEIGPIAELPVSVTGFHIYKIESIYKMREEIKQNQEYRQG</sequence>
<reference evidence="1 2" key="1">
    <citation type="submission" date="2019-09" db="EMBL/GenBank/DDBJ databases">
        <authorList>
            <person name="Ou C."/>
        </authorList>
    </citation>
    <scope>NUCLEOTIDE SEQUENCE [LARGE SCALE GENOMIC DNA]</scope>
    <source>
        <strain evidence="1">S2</strain>
        <tissue evidence="1">Leaf</tissue>
    </source>
</reference>
<evidence type="ECO:0000313" key="2">
    <source>
        <dbReference type="Proteomes" id="UP000327157"/>
    </source>
</evidence>
<gene>
    <name evidence="1" type="ORF">D8674_004417</name>
</gene>
<dbReference type="Proteomes" id="UP000327157">
    <property type="component" value="Chromosome 10"/>
</dbReference>
<proteinExistence type="predicted"/>
<reference evidence="2" key="2">
    <citation type="submission" date="2019-10" db="EMBL/GenBank/DDBJ databases">
        <title>A de novo genome assembly of a pear dwarfing rootstock.</title>
        <authorList>
            <person name="Wang F."/>
            <person name="Wang J."/>
            <person name="Li S."/>
            <person name="Zhang Y."/>
            <person name="Fang M."/>
            <person name="Ma L."/>
            <person name="Zhao Y."/>
            <person name="Jiang S."/>
        </authorList>
    </citation>
    <scope>NUCLEOTIDE SEQUENCE [LARGE SCALE GENOMIC DNA]</scope>
</reference>
<evidence type="ECO:0000313" key="1">
    <source>
        <dbReference type="EMBL" id="KAB2603412.1"/>
    </source>
</evidence>
<organism evidence="1 2">
    <name type="scientific">Pyrus ussuriensis x Pyrus communis</name>
    <dbReference type="NCBI Taxonomy" id="2448454"/>
    <lineage>
        <taxon>Eukaryota</taxon>
        <taxon>Viridiplantae</taxon>
        <taxon>Streptophyta</taxon>
        <taxon>Embryophyta</taxon>
        <taxon>Tracheophyta</taxon>
        <taxon>Spermatophyta</taxon>
        <taxon>Magnoliopsida</taxon>
        <taxon>eudicotyledons</taxon>
        <taxon>Gunneridae</taxon>
        <taxon>Pentapetalae</taxon>
        <taxon>rosids</taxon>
        <taxon>fabids</taxon>
        <taxon>Rosales</taxon>
        <taxon>Rosaceae</taxon>
        <taxon>Amygdaloideae</taxon>
        <taxon>Maleae</taxon>
        <taxon>Pyrus</taxon>
    </lineage>
</organism>
<accession>A0A5N5FQ85</accession>
<comment type="caution">
    <text evidence="1">The sequence shown here is derived from an EMBL/GenBank/DDBJ whole genome shotgun (WGS) entry which is preliminary data.</text>
</comment>